<accession>A0A624US34</accession>
<reference evidence="1" key="1">
    <citation type="submission" date="2019-10" db="EMBL/GenBank/DDBJ databases">
        <authorList>
            <consortium name="PulseNet: The National Subtyping Network for Foodborne Disease Surveillance"/>
            <person name="Tarr C.L."/>
            <person name="Trees E."/>
            <person name="Katz L.S."/>
            <person name="Carleton-Romer H.A."/>
            <person name="Stroika S."/>
            <person name="Kucerova Z."/>
            <person name="Roache K.F."/>
            <person name="Sabol A.L."/>
            <person name="Besser J."/>
            <person name="Gerner-Smidt P."/>
        </authorList>
    </citation>
    <scope>NUCLEOTIDE SEQUENCE</scope>
    <source>
        <strain evidence="1">PNUSAS104160</strain>
        <strain evidence="2">PNUSAS107527</strain>
    </source>
</reference>
<dbReference type="EMBL" id="AALHON010000188">
    <property type="protein sequence ID" value="ECZ7154646.1"/>
    <property type="molecule type" value="Genomic_DNA"/>
</dbReference>
<evidence type="ECO:0000313" key="2">
    <source>
        <dbReference type="EMBL" id="EDD1783419.1"/>
    </source>
</evidence>
<proteinExistence type="predicted"/>
<evidence type="ECO:0000313" key="1">
    <source>
        <dbReference type="EMBL" id="ECZ7154646.1"/>
    </source>
</evidence>
<comment type="caution">
    <text evidence="1">The sequence shown here is derived from an EMBL/GenBank/DDBJ whole genome shotgun (WGS) entry which is preliminary data.</text>
</comment>
<protein>
    <submittedName>
        <fullName evidence="1">DUF262 domain-containing protein</fullName>
    </submittedName>
</protein>
<sequence length="28" mass="3260">MAVNFTGVPQSEEHKRHVMQLMEMETAQ</sequence>
<gene>
    <name evidence="1" type="ORF">F8330_24495</name>
    <name evidence="2" type="ORF">GA291_25305</name>
</gene>
<name>A0A624US34_SALER</name>
<dbReference type="EMBL" id="AALTIN010000237">
    <property type="protein sequence ID" value="EDD1783419.1"/>
    <property type="molecule type" value="Genomic_DNA"/>
</dbReference>
<feature type="non-terminal residue" evidence="1">
    <location>
        <position position="1"/>
    </location>
</feature>
<organism evidence="1">
    <name type="scientific">Salmonella enterica</name>
    <name type="common">Salmonella choleraesuis</name>
    <dbReference type="NCBI Taxonomy" id="28901"/>
    <lineage>
        <taxon>Bacteria</taxon>
        <taxon>Pseudomonadati</taxon>
        <taxon>Pseudomonadota</taxon>
        <taxon>Gammaproteobacteria</taxon>
        <taxon>Enterobacterales</taxon>
        <taxon>Enterobacteriaceae</taxon>
        <taxon>Salmonella</taxon>
    </lineage>
</organism>
<dbReference type="AlphaFoldDB" id="A0A624US34"/>